<dbReference type="Proteomes" id="UP000653480">
    <property type="component" value="Unassembled WGS sequence"/>
</dbReference>
<evidence type="ECO:0000313" key="2">
    <source>
        <dbReference type="EMBL" id="GGO06747.1"/>
    </source>
</evidence>
<keyword evidence="1" id="KW-1133">Transmembrane helix</keyword>
<reference evidence="2" key="1">
    <citation type="journal article" date="2014" name="Int. J. Syst. Evol. Microbiol.">
        <title>Complete genome sequence of Corynebacterium casei LMG S-19264T (=DSM 44701T), isolated from a smear-ripened cheese.</title>
        <authorList>
            <consortium name="US DOE Joint Genome Institute (JGI-PGF)"/>
            <person name="Walter F."/>
            <person name="Albersmeier A."/>
            <person name="Kalinowski J."/>
            <person name="Ruckert C."/>
        </authorList>
    </citation>
    <scope>NUCLEOTIDE SEQUENCE</scope>
    <source>
        <strain evidence="2">CGMCC 4.7138</strain>
    </source>
</reference>
<proteinExistence type="predicted"/>
<comment type="caution">
    <text evidence="2">The sequence shown here is derived from an EMBL/GenBank/DDBJ whole genome shotgun (WGS) entry which is preliminary data.</text>
</comment>
<evidence type="ECO:0000313" key="3">
    <source>
        <dbReference type="Proteomes" id="UP000653480"/>
    </source>
</evidence>
<accession>A0A8H9LCN5</accession>
<dbReference type="PROSITE" id="PS51257">
    <property type="entry name" value="PROKAR_LIPOPROTEIN"/>
    <property type="match status" value="1"/>
</dbReference>
<reference evidence="2" key="2">
    <citation type="submission" date="2020-09" db="EMBL/GenBank/DDBJ databases">
        <authorList>
            <person name="Sun Q."/>
            <person name="Zhou Y."/>
        </authorList>
    </citation>
    <scope>NUCLEOTIDE SEQUENCE</scope>
    <source>
        <strain evidence="2">CGMCC 4.7138</strain>
    </source>
</reference>
<name>A0A8H9LCN5_9ACTN</name>
<dbReference type="EMBL" id="BMMN01000003">
    <property type="protein sequence ID" value="GGO06747.1"/>
    <property type="molecule type" value="Genomic_DNA"/>
</dbReference>
<keyword evidence="1" id="KW-0472">Membrane</keyword>
<sequence>MTRIRLLDGLRALLAATVLTALSACVPLVLFALAGSPLPAHLPHLGEIGHALTRSARRRS</sequence>
<gene>
    <name evidence="2" type="ORF">GCM10011574_19620</name>
</gene>
<keyword evidence="1" id="KW-0812">Transmembrane</keyword>
<keyword evidence="3" id="KW-1185">Reference proteome</keyword>
<organism evidence="2 3">
    <name type="scientific">Microbispora bryophytorum</name>
    <dbReference type="NCBI Taxonomy" id="1460882"/>
    <lineage>
        <taxon>Bacteria</taxon>
        <taxon>Bacillati</taxon>
        <taxon>Actinomycetota</taxon>
        <taxon>Actinomycetes</taxon>
        <taxon>Streptosporangiales</taxon>
        <taxon>Streptosporangiaceae</taxon>
        <taxon>Microbispora</taxon>
    </lineage>
</organism>
<dbReference type="AlphaFoldDB" id="A0A8H9LCN5"/>
<protein>
    <submittedName>
        <fullName evidence="2">Uncharacterized protein</fullName>
    </submittedName>
</protein>
<feature type="transmembrane region" description="Helical" evidence="1">
    <location>
        <begin position="12"/>
        <end position="34"/>
    </location>
</feature>
<dbReference type="RefSeq" id="WP_142574863.1">
    <property type="nucleotide sequence ID" value="NZ_BMMN01000003.1"/>
</dbReference>
<evidence type="ECO:0000256" key="1">
    <source>
        <dbReference type="SAM" id="Phobius"/>
    </source>
</evidence>